<dbReference type="Pfam" id="PF13768">
    <property type="entry name" value="VWA_3"/>
    <property type="match status" value="1"/>
</dbReference>
<feature type="compositionally biased region" description="Polar residues" evidence="1">
    <location>
        <begin position="655"/>
        <end position="665"/>
    </location>
</feature>
<dbReference type="SMART" id="SM00327">
    <property type="entry name" value="VWA"/>
    <property type="match status" value="1"/>
</dbReference>
<dbReference type="InterPro" id="IPR013694">
    <property type="entry name" value="VIT"/>
</dbReference>
<dbReference type="STRING" id="670386.D3AWW8"/>
<organism evidence="4 5">
    <name type="scientific">Heterostelium pallidum (strain ATCC 26659 / Pp 5 / PN500)</name>
    <name type="common">Cellular slime mold</name>
    <name type="synonym">Polysphondylium pallidum</name>
    <dbReference type="NCBI Taxonomy" id="670386"/>
    <lineage>
        <taxon>Eukaryota</taxon>
        <taxon>Amoebozoa</taxon>
        <taxon>Evosea</taxon>
        <taxon>Eumycetozoa</taxon>
        <taxon>Dictyostelia</taxon>
        <taxon>Acytosteliales</taxon>
        <taxon>Acytosteliaceae</taxon>
        <taxon>Heterostelium</taxon>
    </lineage>
</organism>
<name>D3AWW8_HETP5</name>
<accession>D3AWW8</accession>
<feature type="domain" description="VWFA" evidence="2">
    <location>
        <begin position="298"/>
        <end position="477"/>
    </location>
</feature>
<evidence type="ECO:0000256" key="1">
    <source>
        <dbReference type="SAM" id="MobiDB-lite"/>
    </source>
</evidence>
<dbReference type="InterPro" id="IPR036465">
    <property type="entry name" value="vWFA_dom_sf"/>
</dbReference>
<evidence type="ECO:0000313" key="5">
    <source>
        <dbReference type="Proteomes" id="UP000001396"/>
    </source>
</evidence>
<dbReference type="RefSeq" id="XP_020438895.1">
    <property type="nucleotide sequence ID" value="XM_020571621.1"/>
</dbReference>
<dbReference type="EMBL" id="ADBJ01000002">
    <property type="protein sequence ID" value="EFA86791.1"/>
    <property type="molecule type" value="Genomic_DNA"/>
</dbReference>
<dbReference type="PROSITE" id="PS51468">
    <property type="entry name" value="VIT"/>
    <property type="match status" value="1"/>
</dbReference>
<dbReference type="PANTHER" id="PTHR45737:SF6">
    <property type="entry name" value="VON WILLEBRAND FACTOR A DOMAIN-CONTAINING PROTEIN 5A"/>
    <property type="match status" value="1"/>
</dbReference>
<evidence type="ECO:0000313" key="4">
    <source>
        <dbReference type="EMBL" id="EFA86791.1"/>
    </source>
</evidence>
<dbReference type="PROSITE" id="PS50234">
    <property type="entry name" value="VWFA"/>
    <property type="match status" value="1"/>
</dbReference>
<dbReference type="SUPFAM" id="SSF53300">
    <property type="entry name" value="vWA-like"/>
    <property type="match status" value="1"/>
</dbReference>
<keyword evidence="5" id="KW-1185">Reference proteome</keyword>
<proteinExistence type="predicted"/>
<reference evidence="4 5" key="1">
    <citation type="journal article" date="2011" name="Genome Res.">
        <title>Phylogeny-wide analysis of social amoeba genomes highlights ancient origins for complex intercellular communication.</title>
        <authorList>
            <person name="Heidel A.J."/>
            <person name="Lawal H.M."/>
            <person name="Felder M."/>
            <person name="Schilde C."/>
            <person name="Helps N.R."/>
            <person name="Tunggal B."/>
            <person name="Rivero F."/>
            <person name="John U."/>
            <person name="Schleicher M."/>
            <person name="Eichinger L."/>
            <person name="Platzer M."/>
            <person name="Noegel A.A."/>
            <person name="Schaap P."/>
            <person name="Gloeckner G."/>
        </authorList>
    </citation>
    <scope>NUCLEOTIDE SEQUENCE [LARGE SCALE GENOMIC DNA]</scope>
    <source>
        <strain evidence="5">ATCC 26659 / Pp 5 / PN500</strain>
    </source>
</reference>
<dbReference type="OMA" id="TAGHPCQ"/>
<dbReference type="Proteomes" id="UP000001396">
    <property type="component" value="Unassembled WGS sequence"/>
</dbReference>
<feature type="region of interest" description="Disordered" evidence="1">
    <location>
        <begin position="1"/>
        <end position="27"/>
    </location>
</feature>
<feature type="region of interest" description="Disordered" evidence="1">
    <location>
        <begin position="627"/>
        <end position="749"/>
    </location>
</feature>
<gene>
    <name evidence="4" type="ORF">PPL_00596</name>
</gene>
<feature type="compositionally biased region" description="Low complexity" evidence="1">
    <location>
        <begin position="673"/>
        <end position="689"/>
    </location>
</feature>
<dbReference type="SMART" id="SM00609">
    <property type="entry name" value="VIT"/>
    <property type="match status" value="1"/>
</dbReference>
<sequence length="749" mass="82010">MFQSIKNRFTGGSTSTSTSTISSKKDNGVPENASYSLFFNRLESNQVRRCCGLIAPKITNQAVFQLTDYQVDAVVSDATVTTVMTQQYKNDSTTPVEAKYEMPLPPYAAVNKFVVTYDGKVLFAKIKERQAAAEKYDDAIASGNQAFLVEKNSSGTFSTVIGNIPPGKEVTVSVTTVSEIGTHLEDLHFCLHRFMFPDKKFDFKLNLTVNLSSQIQSIAVDDWSSADKQITDNKATVKLSSKEGVKKNIIISIKPKADQEKPSYFIEKTETTPAEYAVGLNFYPTLTVTPEDVDQHSEFIFLIDCSGSMSGSQIQKAKLALEILMRSLTEKSKFNIWLFGSSHKSLFPTSQIYSDATLESASAYISKIDANLGGTELYAPLKAIFAQAYDPQYPRQLFILTDGEISDRDRTIDLAGKDSLTTRIFTLGIGSGVDRNLVVGLSKSCKGYYDFIDSNTEMENRVMKLMSIAMEPIISNIKVDWADLDVIQAPKVVRPIYSKERMIISGLVNSIPSNSSLIKNIVITADGPTGEKLTYEIAVDFSQAQSSGSSLQTLTAHLIIADLEKEEEKSRKTVSHKEQIVALGKKYNLVSNHTSFVVIAESETPIEETMKTVNVLQQKQQVELYDDDLLSGPIRRRAAPGGGGGRGGGMPQVLRKSSVTNSRSLSAKGGAISPMSSVSSSSSSSTIDSLMDDCFDDHDDDEEENASSGSSDDGGMLRSAPQQQSIAFSSPSKDKKMKKKSESKKEENL</sequence>
<dbReference type="Gene3D" id="3.40.50.410">
    <property type="entry name" value="von Willebrand factor, type A domain"/>
    <property type="match status" value="1"/>
</dbReference>
<dbReference type="PANTHER" id="PTHR45737">
    <property type="entry name" value="VON WILLEBRAND FACTOR A DOMAIN-CONTAINING PROTEIN 5A"/>
    <property type="match status" value="1"/>
</dbReference>
<dbReference type="Pfam" id="PF08487">
    <property type="entry name" value="VIT"/>
    <property type="match status" value="1"/>
</dbReference>
<feature type="compositionally biased region" description="Gly residues" evidence="1">
    <location>
        <begin position="640"/>
        <end position="650"/>
    </location>
</feature>
<dbReference type="InterPro" id="IPR002035">
    <property type="entry name" value="VWF_A"/>
</dbReference>
<dbReference type="FunCoup" id="D3AWW8">
    <property type="interactions" value="2"/>
</dbReference>
<comment type="caution">
    <text evidence="4">The sequence shown here is derived from an EMBL/GenBank/DDBJ whole genome shotgun (WGS) entry which is preliminary data.</text>
</comment>
<dbReference type="GeneID" id="31356129"/>
<dbReference type="AlphaFoldDB" id="D3AWW8"/>
<feature type="domain" description="VIT" evidence="3">
    <location>
        <begin position="50"/>
        <end position="178"/>
    </location>
</feature>
<feature type="compositionally biased region" description="Acidic residues" evidence="1">
    <location>
        <begin position="690"/>
        <end position="705"/>
    </location>
</feature>
<evidence type="ECO:0000259" key="3">
    <source>
        <dbReference type="PROSITE" id="PS51468"/>
    </source>
</evidence>
<evidence type="ECO:0000259" key="2">
    <source>
        <dbReference type="PROSITE" id="PS50234"/>
    </source>
</evidence>
<feature type="compositionally biased region" description="Low complexity" evidence="1">
    <location>
        <begin position="10"/>
        <end position="22"/>
    </location>
</feature>
<protein>
    <submittedName>
        <fullName evidence="4">Uncharacterized protein</fullName>
    </submittedName>
</protein>
<dbReference type="InParanoid" id="D3AWW8"/>